<keyword evidence="6" id="KW-0044">Antibiotic</keyword>
<dbReference type="SUPFAM" id="SSF69369">
    <property type="entry name" value="Cloacin translocation domain"/>
    <property type="match status" value="1"/>
</dbReference>
<dbReference type="Pfam" id="PF06958">
    <property type="entry name" value="Pyocin_S"/>
    <property type="match status" value="1"/>
</dbReference>
<name>A0A010RRL5_PSEFL</name>
<feature type="region of interest" description="Disordered" evidence="8">
    <location>
        <begin position="1"/>
        <end position="71"/>
    </location>
</feature>
<evidence type="ECO:0000259" key="9">
    <source>
        <dbReference type="Pfam" id="PF06958"/>
    </source>
</evidence>
<keyword evidence="3" id="KW-0540">Nuclease</keyword>
<feature type="compositionally biased region" description="Gly residues" evidence="8">
    <location>
        <begin position="13"/>
        <end position="22"/>
    </location>
</feature>
<evidence type="ECO:0000313" key="10">
    <source>
        <dbReference type="EMBL" id="EXF95066.1"/>
    </source>
</evidence>
<dbReference type="InterPro" id="IPR036302">
    <property type="entry name" value="Pyosin/cloacin_T_dom_sf"/>
</dbReference>
<dbReference type="AlphaFoldDB" id="A0A010RRL5"/>
<comment type="caution">
    <text evidence="10">The sequence shown here is derived from an EMBL/GenBank/DDBJ whole genome shotgun (WGS) entry which is preliminary data.</text>
</comment>
<gene>
    <name evidence="10" type="ORF">HK44_025820</name>
</gene>
<dbReference type="EMBL" id="AFOY02000008">
    <property type="protein sequence ID" value="EXF95066.1"/>
    <property type="molecule type" value="Genomic_DNA"/>
</dbReference>
<feature type="compositionally biased region" description="Basic and acidic residues" evidence="8">
    <location>
        <begin position="62"/>
        <end position="71"/>
    </location>
</feature>
<keyword evidence="4" id="KW-0255">Endonuclease</keyword>
<comment type="similarity">
    <text evidence="1">Belongs to the colicin/pyosin nuclease family.</text>
</comment>
<evidence type="ECO:0000256" key="3">
    <source>
        <dbReference type="ARBA" id="ARBA00022722"/>
    </source>
</evidence>
<evidence type="ECO:0000256" key="1">
    <source>
        <dbReference type="ARBA" id="ARBA00006811"/>
    </source>
</evidence>
<sequence>MARNKDIPQVWKHGGGGGGSGNGVRYLRDMTPSETAERDARQKSYDDMLARQQASENSLARQSEKQKRPDTKGCVFAKSCNLPDGVINHNNPSGFVPLEKLANYGVWAVLGTGAVITAEGMPLKLVGGSATGGAIAQRLGGSLALTLLTDSAVVTAGAAVGTVALLMPNTSLSPDSAFYKNELYAMLDAGRTRVRINVKTLPDGSVSAYGFYTGAKKDWEFVPVIKAIQEGEKFVADIGNGIGLTWTPAANPDDVLGIPALEGAPPLPTVWVYPPTEQSDKVLVNPQHPPEYQDAIIWFPADTGLAPIYIVLNARYEPGGVTGVGEDVSGVWLIGARSGVGASIPTEVADALRGRNFKSFDKFRSALWEAVSKSAVADQFIEQNVSRMRTGKAPRVRKADRVGGRLSYELHHLDKVSEGGDVYDVDNLRVNTPKNHIDLHRNE</sequence>
<dbReference type="eggNOG" id="COG3157">
    <property type="taxonomic scope" value="Bacteria"/>
</dbReference>
<keyword evidence="2" id="KW-0929">Antimicrobial</keyword>
<protein>
    <submittedName>
        <fullName evidence="10">Pyocin</fullName>
    </submittedName>
</protein>
<dbReference type="Pfam" id="PF21431">
    <property type="entry name" value="Col-Pyo_DNase"/>
    <property type="match status" value="1"/>
</dbReference>
<evidence type="ECO:0000313" key="11">
    <source>
        <dbReference type="Proteomes" id="UP000022611"/>
    </source>
</evidence>
<evidence type="ECO:0000256" key="8">
    <source>
        <dbReference type="SAM" id="MobiDB-lite"/>
    </source>
</evidence>
<organism evidence="10 11">
    <name type="scientific">Pseudomonas fluorescens HK44</name>
    <dbReference type="NCBI Taxonomy" id="1042209"/>
    <lineage>
        <taxon>Bacteria</taxon>
        <taxon>Pseudomonadati</taxon>
        <taxon>Pseudomonadota</taxon>
        <taxon>Gammaproteobacteria</taxon>
        <taxon>Pseudomonadales</taxon>
        <taxon>Pseudomonadaceae</taxon>
        <taxon>Pseudomonas</taxon>
    </lineage>
</organism>
<feature type="domain" description="Pyosin/cloacin translocation" evidence="9">
    <location>
        <begin position="192"/>
        <end position="311"/>
    </location>
</feature>
<dbReference type="HOGENOM" id="CLU_038673_2_0_6"/>
<dbReference type="RefSeq" id="WP_019691400.1">
    <property type="nucleotide sequence ID" value="NZ_AFOY02000008.1"/>
</dbReference>
<dbReference type="InterPro" id="IPR016128">
    <property type="entry name" value="Pyosin/cloacin_T_dom"/>
</dbReference>
<evidence type="ECO:0000256" key="6">
    <source>
        <dbReference type="ARBA" id="ARBA00023022"/>
    </source>
</evidence>
<dbReference type="Gene3D" id="3.90.540.10">
    <property type="entry name" value="Colicin/pyocin, DNase domain"/>
    <property type="match status" value="1"/>
</dbReference>
<dbReference type="SUPFAM" id="SSF54060">
    <property type="entry name" value="His-Me finger endonucleases"/>
    <property type="match status" value="1"/>
</dbReference>
<evidence type="ECO:0000256" key="4">
    <source>
        <dbReference type="ARBA" id="ARBA00022759"/>
    </source>
</evidence>
<keyword evidence="7" id="KW-0078">Bacteriocin</keyword>
<evidence type="ECO:0000256" key="2">
    <source>
        <dbReference type="ARBA" id="ARBA00022529"/>
    </source>
</evidence>
<evidence type="ECO:0000256" key="5">
    <source>
        <dbReference type="ARBA" id="ARBA00022801"/>
    </source>
</evidence>
<dbReference type="Proteomes" id="UP000022611">
    <property type="component" value="Unassembled WGS sequence"/>
</dbReference>
<dbReference type="InterPro" id="IPR044925">
    <property type="entry name" value="His-Me_finger_sf"/>
</dbReference>
<feature type="compositionally biased region" description="Polar residues" evidence="8">
    <location>
        <begin position="52"/>
        <end position="61"/>
    </location>
</feature>
<dbReference type="GO" id="GO:0031640">
    <property type="term" value="P:killing of cells of another organism"/>
    <property type="evidence" value="ECO:0007669"/>
    <property type="project" value="UniProtKB-KW"/>
</dbReference>
<feature type="compositionally biased region" description="Basic and acidic residues" evidence="8">
    <location>
        <begin position="35"/>
        <end position="49"/>
    </location>
</feature>
<keyword evidence="5" id="KW-0378">Hydrolase</keyword>
<accession>A0A010RRL5</accession>
<dbReference type="GO" id="GO:0016787">
    <property type="term" value="F:hydrolase activity"/>
    <property type="evidence" value="ECO:0007669"/>
    <property type="project" value="UniProtKB-KW"/>
</dbReference>
<dbReference type="GO" id="GO:0004519">
    <property type="term" value="F:endonuclease activity"/>
    <property type="evidence" value="ECO:0007669"/>
    <property type="project" value="UniProtKB-KW"/>
</dbReference>
<proteinExistence type="inferred from homology"/>
<reference evidence="10 11" key="1">
    <citation type="journal article" date="2011" name="J. Bacteriol.">
        <title>Draft genome sequence of the polycyclic aromatic hydrocarbon-degrading, genetically engineered bioluminescent bioreporter Pseudomonas fluorescens HK44.</title>
        <authorList>
            <person name="Chauhan A."/>
            <person name="Layton A.C."/>
            <person name="Williams D.E."/>
            <person name="Smartt A.E."/>
            <person name="Ripp S."/>
            <person name="Karpinets T.V."/>
            <person name="Brown S.D."/>
            <person name="Sayler G.S."/>
        </authorList>
    </citation>
    <scope>NUCLEOTIDE SEQUENCE [LARGE SCALE GENOMIC DNA]</scope>
    <source>
        <strain evidence="10 11">HK44</strain>
    </source>
</reference>
<dbReference type="GO" id="GO:0042742">
    <property type="term" value="P:defense response to bacterium"/>
    <property type="evidence" value="ECO:0007669"/>
    <property type="project" value="UniProtKB-KW"/>
</dbReference>
<dbReference type="PATRIC" id="fig|1042209.11.peg.1728"/>
<dbReference type="OrthoDB" id="2067488at2"/>
<evidence type="ECO:0000256" key="7">
    <source>
        <dbReference type="ARBA" id="ARBA00023048"/>
    </source>
</evidence>
<dbReference type="InterPro" id="IPR037146">
    <property type="entry name" value="Colicin/pyocin_DNase_dom_sf"/>
</dbReference>